<dbReference type="Proteomes" id="UP001515480">
    <property type="component" value="Unassembled WGS sequence"/>
</dbReference>
<protein>
    <recommendedName>
        <fullName evidence="2">N-acetyltransferase domain-containing protein</fullName>
    </recommendedName>
</protein>
<feature type="region of interest" description="Disordered" evidence="1">
    <location>
        <begin position="182"/>
        <end position="204"/>
    </location>
</feature>
<reference evidence="3 4" key="1">
    <citation type="journal article" date="2024" name="Science">
        <title>Giant polyketide synthase enzymes in the biosynthesis of giant marine polyether toxins.</title>
        <authorList>
            <person name="Fallon T.R."/>
            <person name="Shende V.V."/>
            <person name="Wierzbicki I.H."/>
            <person name="Pendleton A.L."/>
            <person name="Watervoot N.F."/>
            <person name="Auber R.P."/>
            <person name="Gonzalez D.J."/>
            <person name="Wisecaver J.H."/>
            <person name="Moore B.S."/>
        </authorList>
    </citation>
    <scope>NUCLEOTIDE SEQUENCE [LARGE SCALE GENOMIC DNA]</scope>
    <source>
        <strain evidence="3 4">12B1</strain>
    </source>
</reference>
<dbReference type="CDD" id="cd04301">
    <property type="entry name" value="NAT_SF"/>
    <property type="match status" value="1"/>
</dbReference>
<sequence length="259" mass="28470">MTTRDRWVTVGTSEDARESPSLVCRITEMVCEAYGYRRLDECEVLHRLQMGDAGCRANRVLHLAWEKCAGDDAPTLVGCCSSTVQPMWTEYGCGHWGLMVVAPAFQGSGVGSLLVAAAEARLASRKCSQIQIEYEYTSGDPTSERLLAWYEGKCGFICPQSLPAQRGRRQFRRCRKRVIKPVPENDTRRTSPAKKPDAPCPADPPTCKQGLSRVCPRLSQGLWYIASVLVPTGHCPVGSSSTKLSSREEPCKSSTHAAD</sequence>
<feature type="domain" description="N-acetyltransferase" evidence="2">
    <location>
        <begin position="14"/>
        <end position="183"/>
    </location>
</feature>
<keyword evidence="4" id="KW-1185">Reference proteome</keyword>
<dbReference type="Gene3D" id="3.40.630.30">
    <property type="match status" value="1"/>
</dbReference>
<dbReference type="Pfam" id="PF00583">
    <property type="entry name" value="Acetyltransf_1"/>
    <property type="match status" value="1"/>
</dbReference>
<name>A0AB34JX76_PRYPA</name>
<organism evidence="3 4">
    <name type="scientific">Prymnesium parvum</name>
    <name type="common">Toxic golden alga</name>
    <dbReference type="NCBI Taxonomy" id="97485"/>
    <lineage>
        <taxon>Eukaryota</taxon>
        <taxon>Haptista</taxon>
        <taxon>Haptophyta</taxon>
        <taxon>Prymnesiophyceae</taxon>
        <taxon>Prymnesiales</taxon>
        <taxon>Prymnesiaceae</taxon>
        <taxon>Prymnesium</taxon>
    </lineage>
</organism>
<evidence type="ECO:0000256" key="1">
    <source>
        <dbReference type="SAM" id="MobiDB-lite"/>
    </source>
</evidence>
<dbReference type="InterPro" id="IPR000182">
    <property type="entry name" value="GNAT_dom"/>
</dbReference>
<dbReference type="EMBL" id="JBGBPQ010000003">
    <property type="protein sequence ID" value="KAL1526515.1"/>
    <property type="molecule type" value="Genomic_DNA"/>
</dbReference>
<comment type="caution">
    <text evidence="3">The sequence shown here is derived from an EMBL/GenBank/DDBJ whole genome shotgun (WGS) entry which is preliminary data.</text>
</comment>
<dbReference type="PROSITE" id="PS51186">
    <property type="entry name" value="GNAT"/>
    <property type="match status" value="1"/>
</dbReference>
<evidence type="ECO:0000313" key="3">
    <source>
        <dbReference type="EMBL" id="KAL1526515.1"/>
    </source>
</evidence>
<dbReference type="GO" id="GO:0016747">
    <property type="term" value="F:acyltransferase activity, transferring groups other than amino-acyl groups"/>
    <property type="evidence" value="ECO:0007669"/>
    <property type="project" value="InterPro"/>
</dbReference>
<gene>
    <name evidence="3" type="ORF">AB1Y20_015225</name>
</gene>
<evidence type="ECO:0000259" key="2">
    <source>
        <dbReference type="PROSITE" id="PS51186"/>
    </source>
</evidence>
<feature type="compositionally biased region" description="Basic and acidic residues" evidence="1">
    <location>
        <begin position="183"/>
        <end position="197"/>
    </location>
</feature>
<proteinExistence type="predicted"/>
<accession>A0AB34JX76</accession>
<dbReference type="AlphaFoldDB" id="A0AB34JX76"/>
<evidence type="ECO:0000313" key="4">
    <source>
        <dbReference type="Proteomes" id="UP001515480"/>
    </source>
</evidence>
<feature type="region of interest" description="Disordered" evidence="1">
    <location>
        <begin position="239"/>
        <end position="259"/>
    </location>
</feature>
<dbReference type="InterPro" id="IPR016181">
    <property type="entry name" value="Acyl_CoA_acyltransferase"/>
</dbReference>
<dbReference type="SUPFAM" id="SSF55729">
    <property type="entry name" value="Acyl-CoA N-acyltransferases (Nat)"/>
    <property type="match status" value="1"/>
</dbReference>